<evidence type="ECO:0000313" key="3">
    <source>
        <dbReference type="Proteomes" id="UP000474567"/>
    </source>
</evidence>
<organism evidence="2 4">
    <name type="scientific">Flavobacterium collinsii</name>
    <dbReference type="NCBI Taxonomy" id="1114861"/>
    <lineage>
        <taxon>Bacteria</taxon>
        <taxon>Pseudomonadati</taxon>
        <taxon>Bacteroidota</taxon>
        <taxon>Flavobacteriia</taxon>
        <taxon>Flavobacteriales</taxon>
        <taxon>Flavobacteriaceae</taxon>
        <taxon>Flavobacterium</taxon>
    </lineage>
</organism>
<dbReference type="KEGG" id="fcs:TRV642_2301"/>
<sequence>MIEKFDRTTPEGAVKYFRSCILNGDLHGALSCFDKEAVYIDRDGSEIKGLENIEKAMLHLCNWKPEIKGSKHKATIVGDQAVWIDKWSMKAKTPDGDPIEMSGATSCLMQRNDNGIWLWLVDNPFAAEILEI</sequence>
<evidence type="ECO:0008006" key="5">
    <source>
        <dbReference type="Google" id="ProtNLM"/>
    </source>
</evidence>
<dbReference type="InterPro" id="IPR032710">
    <property type="entry name" value="NTF2-like_dom_sf"/>
</dbReference>
<reference evidence="1 3" key="1">
    <citation type="submission" date="2020-02" db="EMBL/GenBank/DDBJ databases">
        <authorList>
            <person name="Criscuolo A."/>
        </authorList>
    </citation>
    <scope>NUCLEOTIDE SEQUENCE [LARGE SCALE GENOMIC DNA]</scope>
    <source>
        <strain evidence="1">CECT7796</strain>
    </source>
</reference>
<evidence type="ECO:0000313" key="1">
    <source>
        <dbReference type="EMBL" id="CAA9200910.1"/>
    </source>
</evidence>
<evidence type="ECO:0000313" key="4">
    <source>
        <dbReference type="Proteomes" id="UP001152749"/>
    </source>
</evidence>
<name>A0A9W4TFJ3_9FLAO</name>
<dbReference type="Proteomes" id="UP000474567">
    <property type="component" value="Unassembled WGS sequence"/>
</dbReference>
<dbReference type="SUPFAM" id="SSF54427">
    <property type="entry name" value="NTF2-like"/>
    <property type="match status" value="1"/>
</dbReference>
<dbReference type="EMBL" id="CADCST010000107">
    <property type="protein sequence ID" value="CAA9200910.1"/>
    <property type="molecule type" value="Genomic_DNA"/>
</dbReference>
<proteinExistence type="predicted"/>
<accession>A0A9W4TFJ3</accession>
<dbReference type="Gene3D" id="3.10.450.50">
    <property type="match status" value="1"/>
</dbReference>
<dbReference type="Proteomes" id="UP001152749">
    <property type="component" value="Chromosome"/>
</dbReference>
<keyword evidence="3" id="KW-1185">Reference proteome</keyword>
<evidence type="ECO:0000313" key="2">
    <source>
        <dbReference type="EMBL" id="CAI2767183.1"/>
    </source>
</evidence>
<dbReference type="EMBL" id="OX336425">
    <property type="protein sequence ID" value="CAI2767183.1"/>
    <property type="molecule type" value="Genomic_DNA"/>
</dbReference>
<dbReference type="AlphaFoldDB" id="A0A9W4TFJ3"/>
<protein>
    <recommendedName>
        <fullName evidence="5">SnoaL-like domain-containing protein</fullName>
    </recommendedName>
</protein>
<gene>
    <name evidence="1" type="ORF">FLACOL7796_03519</name>
    <name evidence="2" type="ORF">TRV642_2301</name>
</gene>
<reference evidence="2" key="2">
    <citation type="submission" date="2022-09" db="EMBL/GenBank/DDBJ databases">
        <authorList>
            <person name="Duchaud E."/>
        </authorList>
    </citation>
    <scope>NUCLEOTIDE SEQUENCE</scope>
    <source>
        <strain evidence="2">TRV642</strain>
    </source>
</reference>
<dbReference type="RefSeq" id="WP_173967384.1">
    <property type="nucleotide sequence ID" value="NZ_CADCST010000107.1"/>
</dbReference>